<name>A0AAV8TM32_9ROSI</name>
<protein>
    <submittedName>
        <fullName evidence="1">Uncharacterized protein</fullName>
    </submittedName>
</protein>
<evidence type="ECO:0000313" key="1">
    <source>
        <dbReference type="EMBL" id="KAJ8767965.1"/>
    </source>
</evidence>
<sequence length="66" mass="7689">MFIMFEKNQHRFRSRTTVDLDLDRCCCRSSVLPSVALCRRLHCNLLTLIGYASCETSGIFIFITER</sequence>
<organism evidence="1 2">
    <name type="scientific">Erythroxylum novogranatense</name>
    <dbReference type="NCBI Taxonomy" id="1862640"/>
    <lineage>
        <taxon>Eukaryota</taxon>
        <taxon>Viridiplantae</taxon>
        <taxon>Streptophyta</taxon>
        <taxon>Embryophyta</taxon>
        <taxon>Tracheophyta</taxon>
        <taxon>Spermatophyta</taxon>
        <taxon>Magnoliopsida</taxon>
        <taxon>eudicotyledons</taxon>
        <taxon>Gunneridae</taxon>
        <taxon>Pentapetalae</taxon>
        <taxon>rosids</taxon>
        <taxon>fabids</taxon>
        <taxon>Malpighiales</taxon>
        <taxon>Erythroxylaceae</taxon>
        <taxon>Erythroxylum</taxon>
    </lineage>
</organism>
<dbReference type="Proteomes" id="UP001159364">
    <property type="component" value="Linkage Group LG04"/>
</dbReference>
<reference evidence="1 2" key="1">
    <citation type="submission" date="2021-09" db="EMBL/GenBank/DDBJ databases">
        <title>Genomic insights and catalytic innovation underlie evolution of tropane alkaloids biosynthesis.</title>
        <authorList>
            <person name="Wang Y.-J."/>
            <person name="Tian T."/>
            <person name="Huang J.-P."/>
            <person name="Huang S.-X."/>
        </authorList>
    </citation>
    <scope>NUCLEOTIDE SEQUENCE [LARGE SCALE GENOMIC DNA]</scope>
    <source>
        <strain evidence="1">KIB-2018</strain>
        <tissue evidence="1">Leaf</tissue>
    </source>
</reference>
<proteinExistence type="predicted"/>
<comment type="caution">
    <text evidence="1">The sequence shown here is derived from an EMBL/GenBank/DDBJ whole genome shotgun (WGS) entry which is preliminary data.</text>
</comment>
<gene>
    <name evidence="1" type="ORF">K2173_020905</name>
</gene>
<evidence type="ECO:0000313" key="2">
    <source>
        <dbReference type="Proteomes" id="UP001159364"/>
    </source>
</evidence>
<accession>A0AAV8TM32</accession>
<dbReference type="AlphaFoldDB" id="A0AAV8TM32"/>
<dbReference type="EMBL" id="JAIWQS010000004">
    <property type="protein sequence ID" value="KAJ8767965.1"/>
    <property type="molecule type" value="Genomic_DNA"/>
</dbReference>
<keyword evidence="2" id="KW-1185">Reference proteome</keyword>